<feature type="compositionally biased region" description="Polar residues" evidence="1">
    <location>
        <begin position="726"/>
        <end position="745"/>
    </location>
</feature>
<feature type="compositionally biased region" description="Polar residues" evidence="1">
    <location>
        <begin position="597"/>
        <end position="630"/>
    </location>
</feature>
<feature type="compositionally biased region" description="Polar residues" evidence="1">
    <location>
        <begin position="905"/>
        <end position="920"/>
    </location>
</feature>
<feature type="region of interest" description="Disordered" evidence="1">
    <location>
        <begin position="582"/>
        <end position="630"/>
    </location>
</feature>
<feature type="compositionally biased region" description="Polar residues" evidence="1">
    <location>
        <begin position="164"/>
        <end position="182"/>
    </location>
</feature>
<feature type="compositionally biased region" description="Basic and acidic residues" evidence="1">
    <location>
        <begin position="746"/>
        <end position="758"/>
    </location>
</feature>
<keyword evidence="3" id="KW-1185">Reference proteome</keyword>
<dbReference type="HOGENOM" id="CLU_337237_0_0_1"/>
<accession>A0BZG2</accession>
<evidence type="ECO:0000313" key="2">
    <source>
        <dbReference type="EMBL" id="CAK63929.1"/>
    </source>
</evidence>
<protein>
    <submittedName>
        <fullName evidence="2">Uncharacterized protein</fullName>
    </submittedName>
</protein>
<dbReference type="OMA" id="DFGMNHT"/>
<feature type="region of interest" description="Disordered" evidence="1">
    <location>
        <begin position="50"/>
        <end position="72"/>
    </location>
</feature>
<proteinExistence type="predicted"/>
<feature type="region of interest" description="Disordered" evidence="1">
    <location>
        <begin position="99"/>
        <end position="125"/>
    </location>
</feature>
<evidence type="ECO:0000313" key="3">
    <source>
        <dbReference type="Proteomes" id="UP000000600"/>
    </source>
</evidence>
<feature type="compositionally biased region" description="Polar residues" evidence="1">
    <location>
        <begin position="774"/>
        <end position="790"/>
    </location>
</feature>
<name>A0BZG2_PARTE</name>
<feature type="region of interest" description="Disordered" evidence="1">
    <location>
        <begin position="164"/>
        <end position="183"/>
    </location>
</feature>
<dbReference type="OrthoDB" id="298116at2759"/>
<evidence type="ECO:0000256" key="1">
    <source>
        <dbReference type="SAM" id="MobiDB-lite"/>
    </source>
</evidence>
<sequence length="954" mass="110089">MQQMFKQQQAQQFLAQQFSSKPDKIKLSNLIPTQINENFFNKITNDVMEKKPLSPRSSNQASKPSQKPSQQIAIHKSNTSLQNKSHIVNEQFQEKLNQFSKRRDYSPNSQLSNYKKNEEFIQRRPSSLVNDEYSATPQINRFIAKSPTPSEIQESVASLLQNHQTISSPKGSNSQKPKTNPLQLGPYLSIQQQQPKSNHKLKGHSSANSVSYNLKPHILKKCDFGMNHTPTKVTTTTLNTEHSKSKSVLDEQCIRMIYYDREKENDMNLLNIGTPSTYLHSKISIEQQSVGESLNSKFHQAKMLTQQSPYQNTSGSNDHLQESFPVRTCINHRTKKAKYFVDEHQKQQFYCSQCAIVVASQGKIVQDLSQLIIKSQESQILSFQSSSVDSNRHSNSSDVNFKERELSGFLTKLEYSHSQRGDMLNQMQNQIEKINAWYESQIGKCQQSKQVMQQIINDACNNSIQILQNQRQESLKQLSNLYYVLQQHQLDAQNIKQDIEKNWTEVLEDIRMEPFRKIMDYYQSEFVKMNEFQIQLLSSTIQMKSLAKTDMQSTLALIVSNFQLNESEQQLILHNNSIFNQTIRTQPTPPKKRTDTVDSQINQSNQQQRVKTDYSGSKTQPQNNETPSNFYQYFNDTNIYQLSASKLQSQQQQSQQHPNKNNLYISFENKDIFMNILESEKNSKQSIHEDKQSVTSNPIMILESYRESKKNIPEEEQQLSDHESPKSTPHSPASGQTKQSVQRTATKLEEHAQIPKDAFQKSKSTFRTLFDNTEDQQNSEVLQNDSSVSPAKSEKFRTILNKISNNQSKTQQQIIPFIPIQILSIDDSVQSKKYELQGVQCLQYLQDTETCKKAILSNKQSQLMDSVQQMNLCDDQQDPSEFENDEDKEVQQMFSSKEMKHFSDQKQMTYPSESSQNNSHVEIRKDQYQKTLFCSPQFKDQDILNVSESSGDSN</sequence>
<gene>
    <name evidence="2" type="ORF">GSPATT00033782001</name>
</gene>
<feature type="region of interest" description="Disordered" evidence="1">
    <location>
        <begin position="897"/>
        <end position="922"/>
    </location>
</feature>
<feature type="region of interest" description="Disordered" evidence="1">
    <location>
        <begin position="774"/>
        <end position="793"/>
    </location>
</feature>
<dbReference type="InParanoid" id="A0BZG2"/>
<feature type="compositionally biased region" description="Basic and acidic residues" evidence="1">
    <location>
        <begin position="711"/>
        <end position="725"/>
    </location>
</feature>
<dbReference type="EMBL" id="CT868029">
    <property type="protein sequence ID" value="CAK63929.1"/>
    <property type="molecule type" value="Genomic_DNA"/>
</dbReference>
<feature type="compositionally biased region" description="Low complexity" evidence="1">
    <location>
        <begin position="57"/>
        <end position="71"/>
    </location>
</feature>
<reference evidence="2 3" key="1">
    <citation type="journal article" date="2006" name="Nature">
        <title>Global trends of whole-genome duplications revealed by the ciliate Paramecium tetraurelia.</title>
        <authorList>
            <consortium name="Genoscope"/>
            <person name="Aury J.-M."/>
            <person name="Jaillon O."/>
            <person name="Duret L."/>
            <person name="Noel B."/>
            <person name="Jubin C."/>
            <person name="Porcel B.M."/>
            <person name="Segurens B."/>
            <person name="Daubin V."/>
            <person name="Anthouard V."/>
            <person name="Aiach N."/>
            <person name="Arnaiz O."/>
            <person name="Billaut A."/>
            <person name="Beisson J."/>
            <person name="Blanc I."/>
            <person name="Bouhouche K."/>
            <person name="Camara F."/>
            <person name="Duharcourt S."/>
            <person name="Guigo R."/>
            <person name="Gogendeau D."/>
            <person name="Katinka M."/>
            <person name="Keller A.-M."/>
            <person name="Kissmehl R."/>
            <person name="Klotz C."/>
            <person name="Koll F."/>
            <person name="Le Moue A."/>
            <person name="Lepere C."/>
            <person name="Malinsky S."/>
            <person name="Nowacki M."/>
            <person name="Nowak J.K."/>
            <person name="Plattner H."/>
            <person name="Poulain J."/>
            <person name="Ruiz F."/>
            <person name="Serrano V."/>
            <person name="Zagulski M."/>
            <person name="Dessen P."/>
            <person name="Betermier M."/>
            <person name="Weissenbach J."/>
            <person name="Scarpelli C."/>
            <person name="Schachter V."/>
            <person name="Sperling L."/>
            <person name="Meyer E."/>
            <person name="Cohen J."/>
            <person name="Wincker P."/>
        </authorList>
    </citation>
    <scope>NUCLEOTIDE SEQUENCE [LARGE SCALE GENOMIC DNA]</scope>
    <source>
        <strain evidence="2 3">Stock d4-2</strain>
    </source>
</reference>
<dbReference type="Proteomes" id="UP000000600">
    <property type="component" value="Unassembled WGS sequence"/>
</dbReference>
<organism evidence="2 3">
    <name type="scientific">Paramecium tetraurelia</name>
    <dbReference type="NCBI Taxonomy" id="5888"/>
    <lineage>
        <taxon>Eukaryota</taxon>
        <taxon>Sar</taxon>
        <taxon>Alveolata</taxon>
        <taxon>Ciliophora</taxon>
        <taxon>Intramacronucleata</taxon>
        <taxon>Oligohymenophorea</taxon>
        <taxon>Peniculida</taxon>
        <taxon>Parameciidae</taxon>
        <taxon>Paramecium</taxon>
    </lineage>
</organism>
<dbReference type="KEGG" id="ptm:GSPATT00033782001"/>
<dbReference type="AlphaFoldDB" id="A0BZG2"/>
<feature type="region of interest" description="Disordered" evidence="1">
    <location>
        <begin position="711"/>
        <end position="758"/>
    </location>
</feature>
<dbReference type="GeneID" id="5017111"/>
<dbReference type="RefSeq" id="XP_001431327.1">
    <property type="nucleotide sequence ID" value="XM_001431290.2"/>
</dbReference>